<reference evidence="15" key="1">
    <citation type="journal article" date="2024" name="IScience">
        <title>Strigolactones Initiate the Formation of Haustorium-like Structures in Castilleja.</title>
        <authorList>
            <person name="Buerger M."/>
            <person name="Peterson D."/>
            <person name="Chory J."/>
        </authorList>
    </citation>
    <scope>NUCLEOTIDE SEQUENCE [LARGE SCALE GENOMIC DNA]</scope>
</reference>
<dbReference type="PRINTS" id="PR00385">
    <property type="entry name" value="P450"/>
</dbReference>
<keyword evidence="4 13" id="KW-0812">Transmembrane</keyword>
<evidence type="ECO:0000256" key="6">
    <source>
        <dbReference type="ARBA" id="ARBA00022989"/>
    </source>
</evidence>
<keyword evidence="9 12" id="KW-0503">Monooxygenase</keyword>
<evidence type="ECO:0000256" key="1">
    <source>
        <dbReference type="ARBA" id="ARBA00004167"/>
    </source>
</evidence>
<dbReference type="Gene3D" id="1.10.630.10">
    <property type="entry name" value="Cytochrome P450"/>
    <property type="match status" value="1"/>
</dbReference>
<evidence type="ECO:0000256" key="7">
    <source>
        <dbReference type="ARBA" id="ARBA00023002"/>
    </source>
</evidence>
<evidence type="ECO:0008006" key="16">
    <source>
        <dbReference type="Google" id="ProtNLM"/>
    </source>
</evidence>
<evidence type="ECO:0000256" key="9">
    <source>
        <dbReference type="ARBA" id="ARBA00023033"/>
    </source>
</evidence>
<dbReference type="GO" id="GO:0016020">
    <property type="term" value="C:membrane"/>
    <property type="evidence" value="ECO:0007669"/>
    <property type="project" value="UniProtKB-SubCell"/>
</dbReference>
<keyword evidence="7 12" id="KW-0560">Oxidoreductase</keyword>
<comment type="caution">
    <text evidence="14">The sequence shown here is derived from an EMBL/GenBank/DDBJ whole genome shotgun (WGS) entry which is preliminary data.</text>
</comment>
<protein>
    <recommendedName>
        <fullName evidence="16">Cytochrome P450</fullName>
    </recommendedName>
</protein>
<evidence type="ECO:0000313" key="14">
    <source>
        <dbReference type="EMBL" id="KAL3631825.1"/>
    </source>
</evidence>
<keyword evidence="15" id="KW-1185">Reference proteome</keyword>
<feature type="binding site" description="axial binding residue" evidence="11">
    <location>
        <position position="473"/>
    </location>
    <ligand>
        <name>heme</name>
        <dbReference type="ChEBI" id="CHEBI:30413"/>
    </ligand>
    <ligandPart>
        <name>Fe</name>
        <dbReference type="ChEBI" id="CHEBI:18248"/>
    </ligandPart>
</feature>
<comment type="subcellular location">
    <subcellularLocation>
        <location evidence="1">Membrane</location>
        <topology evidence="1">Single-pass membrane protein</topology>
    </subcellularLocation>
</comment>
<evidence type="ECO:0000256" key="13">
    <source>
        <dbReference type="SAM" id="Phobius"/>
    </source>
</evidence>
<dbReference type="InterPro" id="IPR036396">
    <property type="entry name" value="Cyt_P450_sf"/>
</dbReference>
<comment type="similarity">
    <text evidence="2 12">Belongs to the cytochrome P450 family.</text>
</comment>
<evidence type="ECO:0000256" key="11">
    <source>
        <dbReference type="PIRSR" id="PIRSR602401-1"/>
    </source>
</evidence>
<dbReference type="FunFam" id="1.10.630.10:FF:000029">
    <property type="entry name" value="Cytochrome P450 734A1"/>
    <property type="match status" value="1"/>
</dbReference>
<keyword evidence="3 11" id="KW-0349">Heme</keyword>
<dbReference type="InterPro" id="IPR002401">
    <property type="entry name" value="Cyt_P450_E_grp-I"/>
</dbReference>
<dbReference type="SUPFAM" id="SSF48264">
    <property type="entry name" value="Cytochrome P450"/>
    <property type="match status" value="1"/>
</dbReference>
<dbReference type="AlphaFoldDB" id="A0ABD3CT28"/>
<dbReference type="GO" id="GO:0004497">
    <property type="term" value="F:monooxygenase activity"/>
    <property type="evidence" value="ECO:0007669"/>
    <property type="project" value="UniProtKB-KW"/>
</dbReference>
<keyword evidence="6 13" id="KW-1133">Transmembrane helix</keyword>
<sequence length="525" mass="60575">MDNYFHLFWFLLISYVFVACALKIVFHLWWRPRRIENHFMKQGIIGPKYELLLGNFKEIASLNMRVSTQPMPLSHNIIPRVLSFYHHWKKTYGSMFLVWFGPTARLTISDPALIREIFVLKSELFEKNESPPQVRKIEGDGLLSLKGQKWAHHRKIIQPLFHTENLKLMIPMMAKSMEEGLMKWSEKMSNADKVEIEVSNWFENIVEDVIARVTFGSSYKDGKAIFQMQSQQMVHATKAFQKILIPGYRFLPTRKNRICWRLEKEIRKSLVKLIKNRQTQKSWCQSDERLSDECPNDLLELMINASLKHSANNKSHAIITANDVVEECKTIFFAGKHTTSNLLTWTTVLLAMHPHWQDQAREEVLRVCGSRDTPTKDHLPNLKTLGMILNESLRLYPPAVAIIRRAKTDMQLSGLHIPRGTELLIPILAVHHDPALWCHDAQEFNPARFAKGVAQAAKHPMAFMPFGLGARRCIGQNLAVLQARLAVAMILQRFSFELAPTYQHAPSVLMMLHPQHGAPIVFRKL</sequence>
<dbReference type="GO" id="GO:0009820">
    <property type="term" value="P:alkaloid metabolic process"/>
    <property type="evidence" value="ECO:0007669"/>
    <property type="project" value="UniProtKB-ARBA"/>
</dbReference>
<proteinExistence type="inferred from homology"/>
<dbReference type="EMBL" id="JAVIJP010000032">
    <property type="protein sequence ID" value="KAL3631825.1"/>
    <property type="molecule type" value="Genomic_DNA"/>
</dbReference>
<evidence type="ECO:0000256" key="5">
    <source>
        <dbReference type="ARBA" id="ARBA00022723"/>
    </source>
</evidence>
<keyword evidence="10 13" id="KW-0472">Membrane</keyword>
<feature type="transmembrane region" description="Helical" evidence="13">
    <location>
        <begin position="6"/>
        <end position="30"/>
    </location>
</feature>
<dbReference type="PANTHER" id="PTHR24282:SF63">
    <property type="entry name" value="CYTOCHROME P450 734A1-LIKE"/>
    <property type="match status" value="1"/>
</dbReference>
<evidence type="ECO:0000256" key="10">
    <source>
        <dbReference type="ARBA" id="ARBA00023136"/>
    </source>
</evidence>
<evidence type="ECO:0000313" key="15">
    <source>
        <dbReference type="Proteomes" id="UP001632038"/>
    </source>
</evidence>
<dbReference type="Pfam" id="PF00067">
    <property type="entry name" value="p450"/>
    <property type="match status" value="1"/>
</dbReference>
<dbReference type="PROSITE" id="PS00086">
    <property type="entry name" value="CYTOCHROME_P450"/>
    <property type="match status" value="1"/>
</dbReference>
<dbReference type="Proteomes" id="UP001632038">
    <property type="component" value="Unassembled WGS sequence"/>
</dbReference>
<evidence type="ECO:0000256" key="3">
    <source>
        <dbReference type="ARBA" id="ARBA00022617"/>
    </source>
</evidence>
<comment type="cofactor">
    <cofactor evidence="11">
        <name>heme</name>
        <dbReference type="ChEBI" id="CHEBI:30413"/>
    </cofactor>
</comment>
<name>A0ABD3CT28_9LAMI</name>
<dbReference type="InterPro" id="IPR001128">
    <property type="entry name" value="Cyt_P450"/>
</dbReference>
<dbReference type="InterPro" id="IPR017972">
    <property type="entry name" value="Cyt_P450_CS"/>
</dbReference>
<dbReference type="GO" id="GO:0046872">
    <property type="term" value="F:metal ion binding"/>
    <property type="evidence" value="ECO:0007669"/>
    <property type="project" value="UniProtKB-KW"/>
</dbReference>
<evidence type="ECO:0000256" key="8">
    <source>
        <dbReference type="ARBA" id="ARBA00023004"/>
    </source>
</evidence>
<gene>
    <name evidence="14" type="ORF">CASFOL_024809</name>
</gene>
<organism evidence="14 15">
    <name type="scientific">Castilleja foliolosa</name>
    <dbReference type="NCBI Taxonomy" id="1961234"/>
    <lineage>
        <taxon>Eukaryota</taxon>
        <taxon>Viridiplantae</taxon>
        <taxon>Streptophyta</taxon>
        <taxon>Embryophyta</taxon>
        <taxon>Tracheophyta</taxon>
        <taxon>Spermatophyta</taxon>
        <taxon>Magnoliopsida</taxon>
        <taxon>eudicotyledons</taxon>
        <taxon>Gunneridae</taxon>
        <taxon>Pentapetalae</taxon>
        <taxon>asterids</taxon>
        <taxon>lamiids</taxon>
        <taxon>Lamiales</taxon>
        <taxon>Orobanchaceae</taxon>
        <taxon>Pedicularideae</taxon>
        <taxon>Castillejinae</taxon>
        <taxon>Castilleja</taxon>
    </lineage>
</organism>
<accession>A0ABD3CT28</accession>
<evidence type="ECO:0000256" key="2">
    <source>
        <dbReference type="ARBA" id="ARBA00010617"/>
    </source>
</evidence>
<keyword evidence="5 11" id="KW-0479">Metal-binding</keyword>
<dbReference type="InterPro" id="IPR050665">
    <property type="entry name" value="Cytochrome_P450_Monooxygen"/>
</dbReference>
<keyword evidence="8 11" id="KW-0408">Iron</keyword>
<dbReference type="PRINTS" id="PR00463">
    <property type="entry name" value="EP450I"/>
</dbReference>
<dbReference type="GO" id="GO:0009753">
    <property type="term" value="P:response to jasmonic acid"/>
    <property type="evidence" value="ECO:0007669"/>
    <property type="project" value="UniProtKB-ARBA"/>
</dbReference>
<evidence type="ECO:0000256" key="4">
    <source>
        <dbReference type="ARBA" id="ARBA00022692"/>
    </source>
</evidence>
<dbReference type="PANTHER" id="PTHR24282">
    <property type="entry name" value="CYTOCHROME P450 FAMILY MEMBER"/>
    <property type="match status" value="1"/>
</dbReference>
<evidence type="ECO:0000256" key="12">
    <source>
        <dbReference type="RuleBase" id="RU000461"/>
    </source>
</evidence>